<reference evidence="2" key="1">
    <citation type="submission" date="2022-11" db="UniProtKB">
        <authorList>
            <consortium name="WormBaseParasite"/>
        </authorList>
    </citation>
    <scope>IDENTIFICATION</scope>
</reference>
<accession>A0A914I884</accession>
<protein>
    <submittedName>
        <fullName evidence="2">Uncharacterized protein</fullName>
    </submittedName>
</protein>
<organism evidence="1 2">
    <name type="scientific">Globodera rostochiensis</name>
    <name type="common">Golden nematode worm</name>
    <name type="synonym">Heterodera rostochiensis</name>
    <dbReference type="NCBI Taxonomy" id="31243"/>
    <lineage>
        <taxon>Eukaryota</taxon>
        <taxon>Metazoa</taxon>
        <taxon>Ecdysozoa</taxon>
        <taxon>Nematoda</taxon>
        <taxon>Chromadorea</taxon>
        <taxon>Rhabditida</taxon>
        <taxon>Tylenchina</taxon>
        <taxon>Tylenchomorpha</taxon>
        <taxon>Tylenchoidea</taxon>
        <taxon>Heteroderidae</taxon>
        <taxon>Heteroderinae</taxon>
        <taxon>Globodera</taxon>
    </lineage>
</organism>
<dbReference type="AlphaFoldDB" id="A0A914I884"/>
<sequence length="138" mass="15065">MSTVGIRDVVEHINVAGKDVSSVQAFKVGVCLGSWVVGRWTKHSLSIAGDVANASALKKLLQLVIRVIGSQTIGWKNGVVHPLTLFFGRKVIMLLHGSCHCTSQASLSSFLRHCVTFVQLRFAVVVAKAFKKKRGFEF</sequence>
<dbReference type="WBParaSite" id="Gr19_v10_g820.t1">
    <property type="protein sequence ID" value="Gr19_v10_g820.t1"/>
    <property type="gene ID" value="Gr19_v10_g820"/>
</dbReference>
<keyword evidence="1" id="KW-1185">Reference proteome</keyword>
<proteinExistence type="predicted"/>
<evidence type="ECO:0000313" key="2">
    <source>
        <dbReference type="WBParaSite" id="Gr19_v10_g820.t1"/>
    </source>
</evidence>
<evidence type="ECO:0000313" key="1">
    <source>
        <dbReference type="Proteomes" id="UP000887572"/>
    </source>
</evidence>
<name>A0A914I884_GLORO</name>
<dbReference type="Proteomes" id="UP000887572">
    <property type="component" value="Unplaced"/>
</dbReference>